<gene>
    <name evidence="1" type="ORF">BDI24065_02007</name>
</gene>
<evidence type="ECO:0000313" key="1">
    <source>
        <dbReference type="EMBL" id="VWB44397.1"/>
    </source>
</evidence>
<dbReference type="InterPro" id="IPR032466">
    <property type="entry name" value="Metal_Hydrolase"/>
</dbReference>
<reference evidence="1 2" key="1">
    <citation type="submission" date="2019-09" db="EMBL/GenBank/DDBJ databases">
        <authorList>
            <person name="Depoorter E."/>
        </authorList>
    </citation>
    <scope>NUCLEOTIDE SEQUENCE [LARGE SCALE GENOMIC DNA]</scope>
    <source>
        <strain evidence="1">LMG 24065</strain>
    </source>
</reference>
<dbReference type="Gene3D" id="3.20.20.140">
    <property type="entry name" value="Metal-dependent hydrolases"/>
    <property type="match status" value="1"/>
</dbReference>
<protein>
    <submittedName>
        <fullName evidence="1">Amidohydrolase</fullName>
    </submittedName>
</protein>
<accession>A0A6P2JNA7</accession>
<dbReference type="Proteomes" id="UP000494125">
    <property type="component" value="Unassembled WGS sequence"/>
</dbReference>
<name>A0A6P2JNA7_9BURK</name>
<dbReference type="GO" id="GO:0016787">
    <property type="term" value="F:hydrolase activity"/>
    <property type="evidence" value="ECO:0007669"/>
    <property type="project" value="UniProtKB-KW"/>
</dbReference>
<organism evidence="1 2">
    <name type="scientific">Burkholderia diffusa</name>
    <dbReference type="NCBI Taxonomy" id="488732"/>
    <lineage>
        <taxon>Bacteria</taxon>
        <taxon>Pseudomonadati</taxon>
        <taxon>Pseudomonadota</taxon>
        <taxon>Betaproteobacteria</taxon>
        <taxon>Burkholderiales</taxon>
        <taxon>Burkholderiaceae</taxon>
        <taxon>Burkholderia</taxon>
        <taxon>Burkholderia cepacia complex</taxon>
    </lineage>
</organism>
<keyword evidence="2" id="KW-1185">Reference proteome</keyword>
<dbReference type="AlphaFoldDB" id="A0A6P2JNA7"/>
<dbReference type="SUPFAM" id="SSF51556">
    <property type="entry name" value="Metallo-dependent hydrolases"/>
    <property type="match status" value="1"/>
</dbReference>
<keyword evidence="1" id="KW-0378">Hydrolase</keyword>
<evidence type="ECO:0000313" key="2">
    <source>
        <dbReference type="Proteomes" id="UP000494125"/>
    </source>
</evidence>
<sequence>MFESNFPVDKGSYSYVNGWNAFKRLTAHAGPSERDALLRGTVTRAYRLG</sequence>
<dbReference type="EMBL" id="CABVPN010000008">
    <property type="protein sequence ID" value="VWB44397.1"/>
    <property type="molecule type" value="Genomic_DNA"/>
</dbReference>
<proteinExistence type="predicted"/>